<dbReference type="PATRIC" id="fig|1341683.3.peg.2412"/>
<gene>
    <name evidence="9" type="ORF">P255_02436</name>
</gene>
<accession>V2VRV5</accession>
<evidence type="ECO:0000259" key="8">
    <source>
        <dbReference type="PROSITE" id="PS51371"/>
    </source>
</evidence>
<evidence type="ECO:0000256" key="5">
    <source>
        <dbReference type="ARBA" id="ARBA00023122"/>
    </source>
</evidence>
<protein>
    <recommendedName>
        <fullName evidence="8">CBS domain-containing protein</fullName>
    </recommendedName>
</protein>
<feature type="transmembrane region" description="Helical" evidence="7">
    <location>
        <begin position="77"/>
        <end position="101"/>
    </location>
</feature>
<keyword evidence="5 6" id="KW-0129">CBS domain</keyword>
<feature type="transmembrane region" description="Helical" evidence="7">
    <location>
        <begin position="185"/>
        <end position="203"/>
    </location>
</feature>
<dbReference type="GO" id="GO:0050660">
    <property type="term" value="F:flavin adenine dinucleotide binding"/>
    <property type="evidence" value="ECO:0007669"/>
    <property type="project" value="InterPro"/>
</dbReference>
<dbReference type="CDD" id="cd04590">
    <property type="entry name" value="CBS_pair_CorC_HlyC_assoc"/>
    <property type="match status" value="1"/>
</dbReference>
<dbReference type="InterPro" id="IPR005170">
    <property type="entry name" value="Transptr-assoc_dom"/>
</dbReference>
<dbReference type="GO" id="GO:0005886">
    <property type="term" value="C:plasma membrane"/>
    <property type="evidence" value="ECO:0007669"/>
    <property type="project" value="UniProtKB-SubCell"/>
</dbReference>
<evidence type="ECO:0000256" key="7">
    <source>
        <dbReference type="SAM" id="Phobius"/>
    </source>
</evidence>
<keyword evidence="7" id="KW-0472">Membrane</keyword>
<dbReference type="Gene3D" id="3.10.580.10">
    <property type="entry name" value="CBS-domain"/>
    <property type="match status" value="1"/>
</dbReference>
<dbReference type="PANTHER" id="PTHR22777">
    <property type="entry name" value="HEMOLYSIN-RELATED"/>
    <property type="match status" value="1"/>
</dbReference>
<evidence type="ECO:0000313" key="9">
    <source>
        <dbReference type="EMBL" id="ESK50454.1"/>
    </source>
</evidence>
<comment type="caution">
    <text evidence="9">The sequence shown here is derived from an EMBL/GenBank/DDBJ whole genome shotgun (WGS) entry which is preliminary data.</text>
</comment>
<keyword evidence="10" id="KW-1185">Reference proteome</keyword>
<dbReference type="Pfam" id="PF03471">
    <property type="entry name" value="CorC_HlyC"/>
    <property type="match status" value="1"/>
</dbReference>
<keyword evidence="7" id="KW-1133">Transmembrane helix</keyword>
<feature type="domain" description="CBS" evidence="8">
    <location>
        <begin position="377"/>
        <end position="434"/>
    </location>
</feature>
<evidence type="ECO:0000256" key="2">
    <source>
        <dbReference type="ARBA" id="ARBA00006337"/>
    </source>
</evidence>
<organism evidence="9 10">
    <name type="scientific">Acinetobacter brisouii CIP 110357</name>
    <dbReference type="NCBI Taxonomy" id="1341683"/>
    <lineage>
        <taxon>Bacteria</taxon>
        <taxon>Pseudomonadati</taxon>
        <taxon>Pseudomonadota</taxon>
        <taxon>Gammaproteobacteria</taxon>
        <taxon>Moraxellales</taxon>
        <taxon>Moraxellaceae</taxon>
        <taxon>Acinetobacter</taxon>
    </lineage>
</organism>
<evidence type="ECO:0000313" key="10">
    <source>
        <dbReference type="Proteomes" id="UP000018418"/>
    </source>
</evidence>
<reference evidence="9 10" key="1">
    <citation type="submission" date="2013-10" db="EMBL/GenBank/DDBJ databases">
        <title>The Genome Sequence of Acinetobacter brisouii CIP 110357.</title>
        <authorList>
            <consortium name="The Broad Institute Genomics Platform"/>
            <consortium name="The Broad Institute Genome Sequencing Center for Infectious Disease"/>
            <person name="Cerqueira G."/>
            <person name="Feldgarden M."/>
            <person name="Courvalin P."/>
            <person name="Grillot-Courvalin C."/>
            <person name="Clermont D."/>
            <person name="Rocha E."/>
            <person name="Yoon E.-J."/>
            <person name="Nemec A."/>
            <person name="Young S.K."/>
            <person name="Zeng Q."/>
            <person name="Gargeya S."/>
            <person name="Fitzgerald M."/>
            <person name="Abouelleil A."/>
            <person name="Alvarado L."/>
            <person name="Berlin A.M."/>
            <person name="Chapman S.B."/>
            <person name="Gainer-Dewar J."/>
            <person name="Goldberg J."/>
            <person name="Gnerre S."/>
            <person name="Griggs A."/>
            <person name="Gujja S."/>
            <person name="Hansen M."/>
            <person name="Howarth C."/>
            <person name="Imamovic A."/>
            <person name="Ireland A."/>
            <person name="Larimer J."/>
            <person name="McCowan C."/>
            <person name="Murphy C."/>
            <person name="Pearson M."/>
            <person name="Poon T.W."/>
            <person name="Priest M."/>
            <person name="Roberts A."/>
            <person name="Saif S."/>
            <person name="Shea T."/>
            <person name="Sykes S."/>
            <person name="Wortman J."/>
            <person name="Nusbaum C."/>
            <person name="Birren B."/>
        </authorList>
    </citation>
    <scope>NUCLEOTIDE SEQUENCE [LARGE SCALE GENOMIC DNA]</scope>
    <source>
        <strain evidence="9 10">CIP 110357</strain>
    </source>
</reference>
<keyword evidence="7" id="KW-0812">Transmembrane</keyword>
<feature type="transmembrane region" description="Helical" evidence="7">
    <location>
        <begin position="155"/>
        <end position="173"/>
    </location>
</feature>
<dbReference type="PROSITE" id="PS51371">
    <property type="entry name" value="CBS"/>
    <property type="match status" value="1"/>
</dbReference>
<dbReference type="SUPFAM" id="SSF56176">
    <property type="entry name" value="FAD-binding/transporter-associated domain-like"/>
    <property type="match status" value="1"/>
</dbReference>
<dbReference type="InterPro" id="IPR005496">
    <property type="entry name" value="Integral_membrane_TerC"/>
</dbReference>
<dbReference type="HOGENOM" id="CLU_015237_2_2_6"/>
<feature type="transmembrane region" description="Helical" evidence="7">
    <location>
        <begin position="48"/>
        <end position="71"/>
    </location>
</feature>
<feature type="transmembrane region" description="Helical" evidence="7">
    <location>
        <begin position="12"/>
        <end position="36"/>
    </location>
</feature>
<dbReference type="InterPro" id="IPR046342">
    <property type="entry name" value="CBS_dom_sf"/>
</dbReference>
<dbReference type="STRING" id="396323.VH98_04890"/>
<evidence type="ECO:0000256" key="1">
    <source>
        <dbReference type="ARBA" id="ARBA00004651"/>
    </source>
</evidence>
<dbReference type="EMBL" id="AYEU01000007">
    <property type="protein sequence ID" value="ESK50454.1"/>
    <property type="molecule type" value="Genomic_DNA"/>
</dbReference>
<evidence type="ECO:0000256" key="3">
    <source>
        <dbReference type="ARBA" id="ARBA00022475"/>
    </source>
</evidence>
<evidence type="ECO:0000256" key="4">
    <source>
        <dbReference type="ARBA" id="ARBA00022737"/>
    </source>
</evidence>
<dbReference type="Pfam" id="PF00571">
    <property type="entry name" value="CBS"/>
    <property type="match status" value="1"/>
</dbReference>
<dbReference type="AlphaFoldDB" id="V2VRV5"/>
<comment type="subcellular location">
    <subcellularLocation>
        <location evidence="1">Cell membrane</location>
        <topology evidence="1">Multi-pass membrane protein</topology>
    </subcellularLocation>
</comment>
<dbReference type="SUPFAM" id="SSF54631">
    <property type="entry name" value="CBS-domain pair"/>
    <property type="match status" value="1"/>
</dbReference>
<dbReference type="InterPro" id="IPR016169">
    <property type="entry name" value="FAD-bd_PCMH_sub2"/>
</dbReference>
<proteinExistence type="inferred from homology"/>
<sequence length="528" mass="58728">MIFEWMSDPSAWVGLATLVILEVVLGIDNLVFIAVLSEKLPLEQRGKARIVGLLLALCMRMVLLASIAWIVTLDQPLFHILGHPFSGHNLILLFGGVFLLFKGTMELHERIEGNLHLKDENPVHAAFWVVIAQIVVLDAVFSLDSVITAVGMVKHLPVMMIAVVIAVGIMLWASKPLMDFVNKHPTVVILCLGFLMMIGFSLVVEGFNFHIPKGYLYAAIGFSVLIEAINQVTRRNQARTITTTDLRYRTASAVMRMLGGKSNNNTNDVTSEHDVLATHAFAEEMFDGANSAYHSVMVQGVLGLSERPVKSVMTPRPELEWIDLDDHPEQIREHMTQMTHSRLIFAHGELDNLAGIALTHKILNEYIETGKLNFTGHLREPMIVHENAQVLMVMEQLRQAPLQMAIVLNEYGSIEGIVTPIDILEAIAGEFPDEDEMQAAAESLEDGSLMIDGSTDIRHISLLLGRDLVDESEEYSTLSGYLLLHLGRLPESGDVIEVDDYRFEIVTMDGHKIEKVHIVPKAQPEQTS</sequence>
<comment type="similarity">
    <text evidence="2">Belongs to the UPF0053 family.</text>
</comment>
<dbReference type="InterPro" id="IPR044751">
    <property type="entry name" value="Ion_transp-like_CBS"/>
</dbReference>
<dbReference type="InterPro" id="IPR036318">
    <property type="entry name" value="FAD-bd_PCMH-like_sf"/>
</dbReference>
<dbReference type="OrthoDB" id="9805314at2"/>
<dbReference type="InterPro" id="IPR000644">
    <property type="entry name" value="CBS_dom"/>
</dbReference>
<dbReference type="RefSeq" id="WP_004902626.1">
    <property type="nucleotide sequence ID" value="NZ_BBTI01000005.1"/>
</dbReference>
<dbReference type="Proteomes" id="UP000018418">
    <property type="component" value="Unassembled WGS sequence"/>
</dbReference>
<feature type="transmembrane region" description="Helical" evidence="7">
    <location>
        <begin position="122"/>
        <end position="143"/>
    </location>
</feature>
<keyword evidence="4" id="KW-0677">Repeat</keyword>
<dbReference type="PANTHER" id="PTHR22777:SF30">
    <property type="entry name" value="UPF0053 PROTEIN YEGH"/>
    <property type="match status" value="1"/>
</dbReference>
<evidence type="ECO:0000256" key="6">
    <source>
        <dbReference type="PROSITE-ProRule" id="PRU00703"/>
    </source>
</evidence>
<dbReference type="Gene3D" id="3.30.465.10">
    <property type="match status" value="1"/>
</dbReference>
<dbReference type="SMART" id="SM01091">
    <property type="entry name" value="CorC_HlyC"/>
    <property type="match status" value="1"/>
</dbReference>
<dbReference type="Pfam" id="PF03741">
    <property type="entry name" value="TerC"/>
    <property type="match status" value="1"/>
</dbReference>
<keyword evidence="3" id="KW-1003">Cell membrane</keyword>
<name>V2VRV5_9GAMM</name>